<proteinExistence type="predicted"/>
<organism evidence="1 2">
    <name type="scientific">Metabacillus fastidiosus</name>
    <dbReference type="NCBI Taxonomy" id="1458"/>
    <lineage>
        <taxon>Bacteria</taxon>
        <taxon>Bacillati</taxon>
        <taxon>Bacillota</taxon>
        <taxon>Bacilli</taxon>
        <taxon>Bacillales</taxon>
        <taxon>Bacillaceae</taxon>
        <taxon>Metabacillus</taxon>
    </lineage>
</organism>
<comment type="caution">
    <text evidence="1">The sequence shown here is derived from an EMBL/GenBank/DDBJ whole genome shotgun (WGS) entry which is preliminary data.</text>
</comment>
<gene>
    <name evidence="1" type="ORF">P9271_02820</name>
</gene>
<evidence type="ECO:0000313" key="1">
    <source>
        <dbReference type="EMBL" id="MED4400291.1"/>
    </source>
</evidence>
<dbReference type="GeneID" id="301139187"/>
<reference evidence="1 2" key="1">
    <citation type="submission" date="2023-03" db="EMBL/GenBank/DDBJ databases">
        <title>Bacillus Genome Sequencing.</title>
        <authorList>
            <person name="Dunlap C."/>
        </authorList>
    </citation>
    <scope>NUCLEOTIDE SEQUENCE [LARGE SCALE GENOMIC DNA]</scope>
    <source>
        <strain evidence="1 2">NRS-1717</strain>
    </source>
</reference>
<accession>A0ABU6NTG0</accession>
<name>A0ABU6NTG0_9BACI</name>
<dbReference type="EMBL" id="JARTFS010000002">
    <property type="protein sequence ID" value="MED4400291.1"/>
    <property type="molecule type" value="Genomic_DNA"/>
</dbReference>
<keyword evidence="2" id="KW-1185">Reference proteome</keyword>
<dbReference type="Proteomes" id="UP001342826">
    <property type="component" value="Unassembled WGS sequence"/>
</dbReference>
<sequence length="69" mass="8030">MTRLFDLLTPHEKSRVEEIEQAILYSQTDKERLTLKIEAYEIYANAVKRKENSMPFESMDEQSAALAAH</sequence>
<protein>
    <submittedName>
        <fullName evidence="1">Uncharacterized protein</fullName>
    </submittedName>
</protein>
<dbReference type="RefSeq" id="WP_066224318.1">
    <property type="nucleotide sequence ID" value="NZ_JARTFS010000002.1"/>
</dbReference>
<evidence type="ECO:0000313" key="2">
    <source>
        <dbReference type="Proteomes" id="UP001342826"/>
    </source>
</evidence>